<protein>
    <recommendedName>
        <fullName evidence="4">CVNH domain-containing protein</fullName>
    </recommendedName>
</protein>
<dbReference type="AlphaFoldDB" id="A0A1M5K2Q9"/>
<keyword evidence="1" id="KW-0732">Signal</keyword>
<feature type="chain" id="PRO_5009911524" description="CVNH domain-containing protein" evidence="1">
    <location>
        <begin position="25"/>
        <end position="148"/>
    </location>
</feature>
<dbReference type="EMBL" id="FQXA01000001">
    <property type="protein sequence ID" value="SHG47024.1"/>
    <property type="molecule type" value="Genomic_DNA"/>
</dbReference>
<evidence type="ECO:0000256" key="1">
    <source>
        <dbReference type="SAM" id="SignalP"/>
    </source>
</evidence>
<proteinExistence type="predicted"/>
<evidence type="ECO:0008006" key="4">
    <source>
        <dbReference type="Google" id="ProtNLM"/>
    </source>
</evidence>
<evidence type="ECO:0000313" key="3">
    <source>
        <dbReference type="Proteomes" id="UP000184000"/>
    </source>
</evidence>
<accession>A0A1M5K2Q9</accession>
<reference evidence="2 3" key="1">
    <citation type="submission" date="2016-11" db="EMBL/GenBank/DDBJ databases">
        <authorList>
            <person name="Jaros S."/>
            <person name="Januszkiewicz K."/>
            <person name="Wedrychowicz H."/>
        </authorList>
    </citation>
    <scope>NUCLEOTIDE SEQUENCE [LARGE SCALE GENOMIC DNA]</scope>
    <source>
        <strain evidence="2 3">DSM 18231</strain>
    </source>
</reference>
<feature type="signal peptide" evidence="1">
    <location>
        <begin position="1"/>
        <end position="24"/>
    </location>
</feature>
<dbReference type="GeneID" id="98639845"/>
<sequence>MKNKLLFSLGLVAANVMFSTGASAAAKDLANGAVTILDCTLLAEDVRISPSNNVLVAYNCGGTAKAIQVATCHTDGRTAERTVQTPCDDDDTTTAIPACTDPLATQVTSGASIFTARSNGGKVQPAAFANGTVCDAASVKSKIPDLNI</sequence>
<evidence type="ECO:0000313" key="2">
    <source>
        <dbReference type="EMBL" id="SHG47024.1"/>
    </source>
</evidence>
<dbReference type="RefSeq" id="WP_143164606.1">
    <property type="nucleotide sequence ID" value="NZ_FQXA01000001.1"/>
</dbReference>
<dbReference type="Proteomes" id="UP000184000">
    <property type="component" value="Unassembled WGS sequence"/>
</dbReference>
<gene>
    <name evidence="2" type="ORF">SAMN02744645_0244</name>
</gene>
<name>A0A1M5K2Q9_9GAMM</name>
<organism evidence="2 3">
    <name type="scientific">Stutzerimonas xanthomarina DSM 18231</name>
    <dbReference type="NCBI Taxonomy" id="1403346"/>
    <lineage>
        <taxon>Bacteria</taxon>
        <taxon>Pseudomonadati</taxon>
        <taxon>Pseudomonadota</taxon>
        <taxon>Gammaproteobacteria</taxon>
        <taxon>Pseudomonadales</taxon>
        <taxon>Pseudomonadaceae</taxon>
        <taxon>Stutzerimonas</taxon>
    </lineage>
</organism>